<name>A0A1M6N5I1_9CLOT</name>
<sequence>MLGEEYRLCYAEMDDIDSWIKMIDIVRDNFPGLETAEELEGYKQTVIKNIKRKTAVCAKYEGDVVGAMIFSFNSKWLSCMAVHPSHRRKGIASAMIEKMLSLFPNEVDITVTTFREDDIKGIAPRALYKKYGFEEDELVTEFDYPNQKFVLHRK</sequence>
<dbReference type="InterPro" id="IPR000182">
    <property type="entry name" value="GNAT_dom"/>
</dbReference>
<dbReference type="SUPFAM" id="SSF55729">
    <property type="entry name" value="Acyl-CoA N-acyltransferases (Nat)"/>
    <property type="match status" value="1"/>
</dbReference>
<reference evidence="2 3" key="1">
    <citation type="submission" date="2016-11" db="EMBL/GenBank/DDBJ databases">
        <authorList>
            <person name="Jaros S."/>
            <person name="Januszkiewicz K."/>
            <person name="Wedrychowicz H."/>
        </authorList>
    </citation>
    <scope>NUCLEOTIDE SEQUENCE [LARGE SCALE GENOMIC DNA]</scope>
    <source>
        <strain evidence="2 3">DSM 21864</strain>
    </source>
</reference>
<evidence type="ECO:0000313" key="2">
    <source>
        <dbReference type="EMBL" id="SHJ90969.1"/>
    </source>
</evidence>
<keyword evidence="2" id="KW-0808">Transferase</keyword>
<dbReference type="STRING" id="1121298.SAMN05444401_0099"/>
<proteinExistence type="predicted"/>
<dbReference type="CDD" id="cd04301">
    <property type="entry name" value="NAT_SF"/>
    <property type="match status" value="1"/>
</dbReference>
<dbReference type="AlphaFoldDB" id="A0A1M6N5I1"/>
<evidence type="ECO:0000259" key="1">
    <source>
        <dbReference type="PROSITE" id="PS51186"/>
    </source>
</evidence>
<dbReference type="RefSeq" id="WP_242949003.1">
    <property type="nucleotide sequence ID" value="NZ_FQZO01000010.1"/>
</dbReference>
<dbReference type="InterPro" id="IPR016181">
    <property type="entry name" value="Acyl_CoA_acyltransferase"/>
</dbReference>
<gene>
    <name evidence="2" type="ORF">SAMN05444401_0099</name>
</gene>
<protein>
    <submittedName>
        <fullName evidence="2">Acetyltransferase (GNAT) domain-containing protein</fullName>
    </submittedName>
</protein>
<dbReference type="GO" id="GO:0016747">
    <property type="term" value="F:acyltransferase activity, transferring groups other than amino-acyl groups"/>
    <property type="evidence" value="ECO:0007669"/>
    <property type="project" value="InterPro"/>
</dbReference>
<keyword evidence="3" id="KW-1185">Reference proteome</keyword>
<dbReference type="Proteomes" id="UP000184080">
    <property type="component" value="Unassembled WGS sequence"/>
</dbReference>
<organism evidence="2 3">
    <name type="scientific">Clostridium amylolyticum</name>
    <dbReference type="NCBI Taxonomy" id="1121298"/>
    <lineage>
        <taxon>Bacteria</taxon>
        <taxon>Bacillati</taxon>
        <taxon>Bacillota</taxon>
        <taxon>Clostridia</taxon>
        <taxon>Eubacteriales</taxon>
        <taxon>Clostridiaceae</taxon>
        <taxon>Clostridium</taxon>
    </lineage>
</organism>
<dbReference type="Pfam" id="PF13508">
    <property type="entry name" value="Acetyltransf_7"/>
    <property type="match status" value="1"/>
</dbReference>
<evidence type="ECO:0000313" key="3">
    <source>
        <dbReference type="Proteomes" id="UP000184080"/>
    </source>
</evidence>
<feature type="domain" description="N-acetyltransferase" evidence="1">
    <location>
        <begin position="6"/>
        <end position="154"/>
    </location>
</feature>
<accession>A0A1M6N5I1</accession>
<dbReference type="PROSITE" id="PS51186">
    <property type="entry name" value="GNAT"/>
    <property type="match status" value="1"/>
</dbReference>
<dbReference type="EMBL" id="FQZO01000010">
    <property type="protein sequence ID" value="SHJ90969.1"/>
    <property type="molecule type" value="Genomic_DNA"/>
</dbReference>
<dbReference type="Gene3D" id="3.40.630.30">
    <property type="match status" value="1"/>
</dbReference>